<sequence>MISIGTSHNTFHLFRGKITAKRKGEICRSVNVGRTERRQRFRGIIHPFQLHALVKREIRRSKANLDETGVLGQQPLDDVDVHFVAVPAGRMVAVYVPVSVYEIVHITVVLFTTRHNIVEINCFCFG</sequence>
<evidence type="ECO:0000313" key="1">
    <source>
        <dbReference type="EMBL" id="CUP98447.1"/>
    </source>
</evidence>
<reference evidence="1 2" key="1">
    <citation type="submission" date="2015-09" db="EMBL/GenBank/DDBJ databases">
        <authorList>
            <consortium name="Pathogen Informatics"/>
        </authorList>
    </citation>
    <scope>NUCLEOTIDE SEQUENCE [LARGE SCALE GENOMIC DNA]</scope>
    <source>
        <strain evidence="1 2">2789STDY5834945</strain>
    </source>
</reference>
<proteinExistence type="predicted"/>
<accession>A0A0P0F3B2</accession>
<dbReference type="Proteomes" id="UP000095541">
    <property type="component" value="Unassembled WGS sequence"/>
</dbReference>
<protein>
    <submittedName>
        <fullName evidence="1">Uncharacterized protein</fullName>
    </submittedName>
</protein>
<gene>
    <name evidence="1" type="ORF">ERS852557_02348</name>
</gene>
<name>A0A0P0F3B2_BACT4</name>
<dbReference type="AlphaFoldDB" id="A0A0P0F3B2"/>
<evidence type="ECO:0000313" key="2">
    <source>
        <dbReference type="Proteomes" id="UP000095541"/>
    </source>
</evidence>
<dbReference type="KEGG" id="btho:Btheta7330_03972"/>
<dbReference type="EMBL" id="CZBI01000003">
    <property type="protein sequence ID" value="CUP98447.1"/>
    <property type="molecule type" value="Genomic_DNA"/>
</dbReference>
<organism evidence="1 2">
    <name type="scientific">Bacteroides thetaiotaomicron</name>
    <dbReference type="NCBI Taxonomy" id="818"/>
    <lineage>
        <taxon>Bacteria</taxon>
        <taxon>Pseudomonadati</taxon>
        <taxon>Bacteroidota</taxon>
        <taxon>Bacteroidia</taxon>
        <taxon>Bacteroidales</taxon>
        <taxon>Bacteroidaceae</taxon>
        <taxon>Bacteroides</taxon>
    </lineage>
</organism>